<evidence type="ECO:0000256" key="6">
    <source>
        <dbReference type="ARBA" id="ARBA00047942"/>
    </source>
</evidence>
<reference evidence="7 8" key="1">
    <citation type="submission" date="2019-12" db="EMBL/GenBank/DDBJ databases">
        <title>Deinococcus sp. HMF7620 Genome sequencing and assembly.</title>
        <authorList>
            <person name="Kang H."/>
            <person name="Kim H."/>
            <person name="Joh K."/>
        </authorList>
    </citation>
    <scope>NUCLEOTIDE SEQUENCE [LARGE SCALE GENOMIC DNA]</scope>
    <source>
        <strain evidence="7 8">HMF7620</strain>
    </source>
</reference>
<dbReference type="Proteomes" id="UP000483286">
    <property type="component" value="Unassembled WGS sequence"/>
</dbReference>
<dbReference type="PRINTS" id="PR00505">
    <property type="entry name" value="D12N6MTFRASE"/>
</dbReference>
<dbReference type="InterPro" id="IPR023095">
    <property type="entry name" value="Ade_MeTrfase_dom_2"/>
</dbReference>
<dbReference type="EC" id="2.1.1.72" evidence="2"/>
<keyword evidence="4" id="KW-0808">Transferase</keyword>
<proteinExistence type="inferred from homology"/>
<keyword evidence="5" id="KW-0949">S-adenosyl-L-methionine</keyword>
<evidence type="ECO:0000256" key="5">
    <source>
        <dbReference type="ARBA" id="ARBA00022691"/>
    </source>
</evidence>
<dbReference type="GO" id="GO:1904047">
    <property type="term" value="F:S-adenosyl-L-methionine binding"/>
    <property type="evidence" value="ECO:0007669"/>
    <property type="project" value="TreeGrafter"/>
</dbReference>
<dbReference type="EMBL" id="WQLB01000031">
    <property type="protein sequence ID" value="MVN88586.1"/>
    <property type="molecule type" value="Genomic_DNA"/>
</dbReference>
<comment type="similarity">
    <text evidence="1">Belongs to the N(4)/N(6)-methyltransferase family.</text>
</comment>
<dbReference type="Gene3D" id="1.10.1020.10">
    <property type="entry name" value="Adenine-specific Methyltransferase, Domain 2"/>
    <property type="match status" value="1"/>
</dbReference>
<dbReference type="Gene3D" id="3.40.50.150">
    <property type="entry name" value="Vaccinia Virus protein VP39"/>
    <property type="match status" value="1"/>
</dbReference>
<dbReference type="SUPFAM" id="SSF53335">
    <property type="entry name" value="S-adenosyl-L-methionine-dependent methyltransferases"/>
    <property type="match status" value="1"/>
</dbReference>
<dbReference type="PANTHER" id="PTHR30481">
    <property type="entry name" value="DNA ADENINE METHYLASE"/>
    <property type="match status" value="1"/>
</dbReference>
<sequence>MSLVAPVLRWPGAKWRIAEWVVSHLPWHDAYVEPFLGSGAVFFTKEASRVEVINDLDGHVVTLFRVLREQGAELAALLALTPWAQEEYDRCWAALKAGGLSDLERARCVVVVTWQQIGRRPVDVRTKWRFRELAGQSPVTAWHTLPDRVHYAVTRLAGAQISQFPAVKLIEQVQGPEALLYCDPPYLREIRSGTRMYEHEMRAVNSMTS</sequence>
<dbReference type="PANTHER" id="PTHR30481:SF4">
    <property type="entry name" value="SITE-SPECIFIC DNA-METHYLTRANSFERASE (ADENINE-SPECIFIC)"/>
    <property type="match status" value="1"/>
</dbReference>
<dbReference type="GO" id="GO:0009307">
    <property type="term" value="P:DNA restriction-modification system"/>
    <property type="evidence" value="ECO:0007669"/>
    <property type="project" value="InterPro"/>
</dbReference>
<keyword evidence="3 7" id="KW-0489">Methyltransferase</keyword>
<dbReference type="GO" id="GO:0009007">
    <property type="term" value="F:site-specific DNA-methyltransferase (adenine-specific) activity"/>
    <property type="evidence" value="ECO:0007669"/>
    <property type="project" value="UniProtKB-EC"/>
</dbReference>
<evidence type="ECO:0000256" key="2">
    <source>
        <dbReference type="ARBA" id="ARBA00011900"/>
    </source>
</evidence>
<evidence type="ECO:0000256" key="3">
    <source>
        <dbReference type="ARBA" id="ARBA00022603"/>
    </source>
</evidence>
<dbReference type="AlphaFoldDB" id="A0A7C9IDV0"/>
<comment type="caution">
    <text evidence="7">The sequence shown here is derived from an EMBL/GenBank/DDBJ whole genome shotgun (WGS) entry which is preliminary data.</text>
</comment>
<dbReference type="Pfam" id="PF02086">
    <property type="entry name" value="MethyltransfD12"/>
    <property type="match status" value="1"/>
</dbReference>
<dbReference type="RefSeq" id="WP_157460646.1">
    <property type="nucleotide sequence ID" value="NZ_WQLB01000031.1"/>
</dbReference>
<protein>
    <recommendedName>
        <fullName evidence="2">site-specific DNA-methyltransferase (adenine-specific)</fullName>
        <ecNumber evidence="2">2.1.1.72</ecNumber>
    </recommendedName>
</protein>
<dbReference type="GO" id="GO:0043565">
    <property type="term" value="F:sequence-specific DNA binding"/>
    <property type="evidence" value="ECO:0007669"/>
    <property type="project" value="TreeGrafter"/>
</dbReference>
<comment type="catalytic activity">
    <reaction evidence="6">
        <text>a 2'-deoxyadenosine in DNA + S-adenosyl-L-methionine = an N(6)-methyl-2'-deoxyadenosine in DNA + S-adenosyl-L-homocysteine + H(+)</text>
        <dbReference type="Rhea" id="RHEA:15197"/>
        <dbReference type="Rhea" id="RHEA-COMP:12418"/>
        <dbReference type="Rhea" id="RHEA-COMP:12419"/>
        <dbReference type="ChEBI" id="CHEBI:15378"/>
        <dbReference type="ChEBI" id="CHEBI:57856"/>
        <dbReference type="ChEBI" id="CHEBI:59789"/>
        <dbReference type="ChEBI" id="CHEBI:90615"/>
        <dbReference type="ChEBI" id="CHEBI:90616"/>
        <dbReference type="EC" id="2.1.1.72"/>
    </reaction>
</comment>
<gene>
    <name evidence="7" type="ORF">GO986_17765</name>
</gene>
<organism evidence="7 8">
    <name type="scientific">Deinococcus arboris</name>
    <dbReference type="NCBI Taxonomy" id="2682977"/>
    <lineage>
        <taxon>Bacteria</taxon>
        <taxon>Thermotogati</taxon>
        <taxon>Deinococcota</taxon>
        <taxon>Deinococci</taxon>
        <taxon>Deinococcales</taxon>
        <taxon>Deinococcaceae</taxon>
        <taxon>Deinococcus</taxon>
    </lineage>
</organism>
<evidence type="ECO:0000313" key="8">
    <source>
        <dbReference type="Proteomes" id="UP000483286"/>
    </source>
</evidence>
<dbReference type="GO" id="GO:0006298">
    <property type="term" value="P:mismatch repair"/>
    <property type="evidence" value="ECO:0007669"/>
    <property type="project" value="TreeGrafter"/>
</dbReference>
<evidence type="ECO:0000256" key="4">
    <source>
        <dbReference type="ARBA" id="ARBA00022679"/>
    </source>
</evidence>
<accession>A0A7C9IDV0</accession>
<dbReference type="InterPro" id="IPR029063">
    <property type="entry name" value="SAM-dependent_MTases_sf"/>
</dbReference>
<evidence type="ECO:0000313" key="7">
    <source>
        <dbReference type="EMBL" id="MVN88586.1"/>
    </source>
</evidence>
<evidence type="ECO:0000256" key="1">
    <source>
        <dbReference type="ARBA" id="ARBA00006594"/>
    </source>
</evidence>
<dbReference type="InterPro" id="IPR012327">
    <property type="entry name" value="MeTrfase_D12"/>
</dbReference>
<name>A0A7C9IDV0_9DEIO</name>
<dbReference type="GO" id="GO:0032259">
    <property type="term" value="P:methylation"/>
    <property type="evidence" value="ECO:0007669"/>
    <property type="project" value="UniProtKB-KW"/>
</dbReference>
<keyword evidence="8" id="KW-1185">Reference proteome</keyword>